<protein>
    <submittedName>
        <fullName evidence="2">Uncharacterized protein</fullName>
    </submittedName>
</protein>
<dbReference type="EMBL" id="CAACXN010000005">
    <property type="protein sequence ID" value="VEW10353.1"/>
    <property type="molecule type" value="Genomic_DNA"/>
</dbReference>
<accession>A0A449CYL0</accession>
<name>A0A449CYL0_9MICO</name>
<organism evidence="2 3">
    <name type="scientific">Brevibacterium casei</name>
    <dbReference type="NCBI Taxonomy" id="33889"/>
    <lineage>
        <taxon>Bacteria</taxon>
        <taxon>Bacillati</taxon>
        <taxon>Actinomycetota</taxon>
        <taxon>Actinomycetes</taxon>
        <taxon>Micrococcales</taxon>
        <taxon>Brevibacteriaceae</taxon>
        <taxon>Brevibacterium</taxon>
    </lineage>
</organism>
<gene>
    <name evidence="2" type="ORF">NCTC12391_00147</name>
</gene>
<evidence type="ECO:0000256" key="1">
    <source>
        <dbReference type="SAM" id="Coils"/>
    </source>
</evidence>
<dbReference type="RefSeq" id="WP_190246454.1">
    <property type="nucleotide sequence ID" value="NZ_CAACXN010000005.1"/>
</dbReference>
<evidence type="ECO:0000313" key="3">
    <source>
        <dbReference type="Proteomes" id="UP000386281"/>
    </source>
</evidence>
<dbReference type="Proteomes" id="UP000386281">
    <property type="component" value="Unassembled WGS sequence"/>
</dbReference>
<dbReference type="AlphaFoldDB" id="A0A449CYL0"/>
<reference evidence="2 3" key="1">
    <citation type="submission" date="2019-02" db="EMBL/GenBank/DDBJ databases">
        <authorList>
            <consortium name="Pathogen Informatics"/>
        </authorList>
    </citation>
    <scope>NUCLEOTIDE SEQUENCE [LARGE SCALE GENOMIC DNA]</scope>
    <source>
        <strain evidence="2 3">3012STDY7078520</strain>
    </source>
</reference>
<feature type="coiled-coil region" evidence="1">
    <location>
        <begin position="3"/>
        <end position="102"/>
    </location>
</feature>
<proteinExistence type="predicted"/>
<sequence>MSTEKLNAEVVKAQRVVDDWEAKATAARDEAEELDRSSGAQILENPAVAEKVTVKIEAAKRTARAYDAAAAEARQKVQAVYRKHVEVEAKEYERLAAAKKKEHQRHVGEVGKLLEKLRELDGVRYEPVLGHSAHVSGNVYYSADDSPRQTTSTELEELAGGAEWQAKKIRFVLEHGRLPAFGDEPHLLNPGEARLLVGVDTPPVTQAAIDAGAL</sequence>
<keyword evidence="1" id="KW-0175">Coiled coil</keyword>
<evidence type="ECO:0000313" key="2">
    <source>
        <dbReference type="EMBL" id="VEW10353.1"/>
    </source>
</evidence>